<dbReference type="RefSeq" id="WP_197483949.1">
    <property type="nucleotide sequence ID" value="NZ_AWOR01000068.1"/>
</dbReference>
<comment type="caution">
    <text evidence="2">The sequence shown here is derived from an EMBL/GenBank/DDBJ whole genome shotgun (WGS) entry which is preliminary data.</text>
</comment>
<evidence type="ECO:0000313" key="3">
    <source>
        <dbReference type="Proteomes" id="UP000029553"/>
    </source>
</evidence>
<reference evidence="2 3" key="1">
    <citation type="submission" date="2013-09" db="EMBL/GenBank/DDBJ databases">
        <title>High correlation between genotypes and phenotypes of environmental bacteria Comamonas testosteroni strains.</title>
        <authorList>
            <person name="Liu L."/>
            <person name="Zhu W."/>
            <person name="Xia X."/>
            <person name="Xu B."/>
            <person name="Luo M."/>
            <person name="Wang G."/>
        </authorList>
    </citation>
    <scope>NUCLEOTIDE SEQUENCE [LARGE SCALE GENOMIC DNA]</scope>
    <source>
        <strain evidence="2 3">JL40</strain>
    </source>
</reference>
<keyword evidence="1" id="KW-0472">Membrane</keyword>
<accession>A0A096FA14</accession>
<proteinExistence type="predicted"/>
<keyword evidence="1" id="KW-1133">Transmembrane helix</keyword>
<protein>
    <submittedName>
        <fullName evidence="2">Uncharacterized protein</fullName>
    </submittedName>
</protein>
<gene>
    <name evidence="2" type="ORF">P353_21785</name>
</gene>
<evidence type="ECO:0000256" key="1">
    <source>
        <dbReference type="SAM" id="Phobius"/>
    </source>
</evidence>
<feature type="transmembrane region" description="Helical" evidence="1">
    <location>
        <begin position="12"/>
        <end position="31"/>
    </location>
</feature>
<dbReference type="AlphaFoldDB" id="A0A096FA14"/>
<name>A0A096FA14_COMTE</name>
<evidence type="ECO:0000313" key="2">
    <source>
        <dbReference type="EMBL" id="KGH26794.1"/>
    </source>
</evidence>
<dbReference type="Proteomes" id="UP000029553">
    <property type="component" value="Unassembled WGS sequence"/>
</dbReference>
<sequence length="53" mass="5696">MSLLDAPIWSDAGTWIVLGISLLFIVVGIGMHRVIVKVLRGPADAATNKENHV</sequence>
<organism evidence="2 3">
    <name type="scientific">Comamonas testosteroni</name>
    <name type="common">Pseudomonas testosteroni</name>
    <dbReference type="NCBI Taxonomy" id="285"/>
    <lineage>
        <taxon>Bacteria</taxon>
        <taxon>Pseudomonadati</taxon>
        <taxon>Pseudomonadota</taxon>
        <taxon>Betaproteobacteria</taxon>
        <taxon>Burkholderiales</taxon>
        <taxon>Comamonadaceae</taxon>
        <taxon>Comamonas</taxon>
    </lineage>
</organism>
<dbReference type="EMBL" id="AWOR01000068">
    <property type="protein sequence ID" value="KGH26794.1"/>
    <property type="molecule type" value="Genomic_DNA"/>
</dbReference>
<keyword evidence="1" id="KW-0812">Transmembrane</keyword>